<dbReference type="Pfam" id="PF07963">
    <property type="entry name" value="N_methyl"/>
    <property type="match status" value="1"/>
</dbReference>
<proteinExistence type="predicted"/>
<dbReference type="Pfam" id="PF16732">
    <property type="entry name" value="ComP_DUS"/>
    <property type="match status" value="1"/>
</dbReference>
<dbReference type="PANTHER" id="PTHR30093:SF47">
    <property type="entry name" value="TYPE IV PILUS NON-CORE MINOR PILIN PILE"/>
    <property type="match status" value="1"/>
</dbReference>
<dbReference type="PANTHER" id="PTHR30093">
    <property type="entry name" value="GENERAL SECRETION PATHWAY PROTEIN G"/>
    <property type="match status" value="1"/>
</dbReference>
<feature type="transmembrane region" description="Helical" evidence="1">
    <location>
        <begin position="16"/>
        <end position="37"/>
    </location>
</feature>
<protein>
    <submittedName>
        <fullName evidence="2">Fimbrial assembly protein</fullName>
    </submittedName>
</protein>
<keyword evidence="1" id="KW-0472">Membrane</keyword>
<dbReference type="InterPro" id="IPR012902">
    <property type="entry name" value="N_methyl_site"/>
</dbReference>
<dbReference type="Gene3D" id="3.30.700.10">
    <property type="entry name" value="Glycoprotein, Type 4 Pilin"/>
    <property type="match status" value="1"/>
</dbReference>
<reference evidence="2 3" key="1">
    <citation type="submission" date="2017-11" db="EMBL/GenBank/DDBJ databases">
        <title>Draft genome sequence of Mitsuaria sp. HWN-4.</title>
        <authorList>
            <person name="Gundlapally S.R."/>
        </authorList>
    </citation>
    <scope>NUCLEOTIDE SEQUENCE [LARGE SCALE GENOMIC DNA]</scope>
    <source>
        <strain evidence="2 3">HWN-4</strain>
    </source>
</reference>
<dbReference type="AlphaFoldDB" id="A0A2G9CGN6"/>
<dbReference type="InterPro" id="IPR031982">
    <property type="entry name" value="PilE-like"/>
</dbReference>
<keyword evidence="3" id="KW-1185">Reference proteome</keyword>
<dbReference type="InterPro" id="IPR045584">
    <property type="entry name" value="Pilin-like"/>
</dbReference>
<evidence type="ECO:0000313" key="2">
    <source>
        <dbReference type="EMBL" id="PIM54669.1"/>
    </source>
</evidence>
<dbReference type="PROSITE" id="PS00409">
    <property type="entry name" value="PROKAR_NTER_METHYL"/>
    <property type="match status" value="1"/>
</dbReference>
<dbReference type="EMBL" id="PEOG01000008">
    <property type="protein sequence ID" value="PIM54669.1"/>
    <property type="molecule type" value="Genomic_DNA"/>
</dbReference>
<keyword evidence="1" id="KW-0812">Transmembrane</keyword>
<name>A0A2G9CGN6_9BURK</name>
<accession>A0A2G9CGN6</accession>
<dbReference type="RefSeq" id="WP_099860051.1">
    <property type="nucleotide sequence ID" value="NZ_PEOG01000008.1"/>
</dbReference>
<evidence type="ECO:0000313" key="3">
    <source>
        <dbReference type="Proteomes" id="UP000231501"/>
    </source>
</evidence>
<gene>
    <name evidence="2" type="ORF">CS062_03355</name>
</gene>
<dbReference type="NCBIfam" id="TIGR02532">
    <property type="entry name" value="IV_pilin_GFxxxE"/>
    <property type="match status" value="1"/>
</dbReference>
<dbReference type="Proteomes" id="UP000231501">
    <property type="component" value="Unassembled WGS sequence"/>
</dbReference>
<comment type="caution">
    <text evidence="2">The sequence shown here is derived from an EMBL/GenBank/DDBJ whole genome shotgun (WGS) entry which is preliminary data.</text>
</comment>
<dbReference type="GO" id="GO:0043683">
    <property type="term" value="P:type IV pilus assembly"/>
    <property type="evidence" value="ECO:0007669"/>
    <property type="project" value="InterPro"/>
</dbReference>
<organism evidence="2 3">
    <name type="scientific">Roseateles chitinivorans</name>
    <dbReference type="NCBI Taxonomy" id="2917965"/>
    <lineage>
        <taxon>Bacteria</taxon>
        <taxon>Pseudomonadati</taxon>
        <taxon>Pseudomonadota</taxon>
        <taxon>Betaproteobacteria</taxon>
        <taxon>Burkholderiales</taxon>
        <taxon>Sphaerotilaceae</taxon>
        <taxon>Roseateles</taxon>
    </lineage>
</organism>
<dbReference type="OrthoDB" id="8592370at2"/>
<sequence>MSGNFSSPARRSASRGFTLIELMIVVAIVGILAAIALPSYRAYYIRGALTDAATGLTMMRTEMEAYYQNFRTYQASGGATPPCTDGRKVGKFNITCSNLGAGTYLLTAGSSDNLLSGFEFTIDQAGAQRTTKAPTGWNSCTSRWVMVKGETC</sequence>
<evidence type="ECO:0000256" key="1">
    <source>
        <dbReference type="SAM" id="Phobius"/>
    </source>
</evidence>
<dbReference type="SUPFAM" id="SSF54523">
    <property type="entry name" value="Pili subunits"/>
    <property type="match status" value="1"/>
</dbReference>
<keyword evidence="1" id="KW-1133">Transmembrane helix</keyword>